<dbReference type="InterPro" id="IPR036187">
    <property type="entry name" value="DNA_mismatch_repair_MutS_sf"/>
</dbReference>
<dbReference type="GO" id="GO:0006298">
    <property type="term" value="P:mismatch repair"/>
    <property type="evidence" value="ECO:0007669"/>
    <property type="project" value="InterPro"/>
</dbReference>
<dbReference type="GO" id="GO:0030983">
    <property type="term" value="F:mismatched DNA binding"/>
    <property type="evidence" value="ECO:0007669"/>
    <property type="project" value="InterPro"/>
</dbReference>
<accession>A0A401UJX6</accession>
<evidence type="ECO:0000256" key="2">
    <source>
        <dbReference type="ARBA" id="ARBA00022840"/>
    </source>
</evidence>
<keyword evidence="3" id="KW-0238">DNA-binding</keyword>
<evidence type="ECO:0000313" key="7">
    <source>
        <dbReference type="Proteomes" id="UP000287872"/>
    </source>
</evidence>
<comment type="caution">
    <text evidence="6">The sequence shown here is derived from an EMBL/GenBank/DDBJ whole genome shotgun (WGS) entry which is preliminary data.</text>
</comment>
<gene>
    <name evidence="6" type="ORF">Ctaglu_14840</name>
</gene>
<dbReference type="InterPro" id="IPR045076">
    <property type="entry name" value="MutS"/>
</dbReference>
<feature type="transmembrane region" description="Helical" evidence="4">
    <location>
        <begin position="156"/>
        <end position="182"/>
    </location>
</feature>
<dbReference type="InterPro" id="IPR027417">
    <property type="entry name" value="P-loop_NTPase"/>
</dbReference>
<dbReference type="PANTHER" id="PTHR11361:SF152">
    <property type="entry name" value="DNA MISMATCH REPAIR PROTEIN"/>
    <property type="match status" value="1"/>
</dbReference>
<feature type="domain" description="DNA mismatch repair proteins mutS family" evidence="5">
    <location>
        <begin position="342"/>
        <end position="528"/>
    </location>
</feature>
<keyword evidence="7" id="KW-1185">Reference proteome</keyword>
<keyword evidence="2" id="KW-0067">ATP-binding</keyword>
<sequence length="534" mass="61628">MTIGKMFLNTLKEYLNKRVLGLIRNDYSKDMDKSRSFEKIRKFFDMSKKNDYTLDNQTWSDLDMNKIYEKLDRAYSSSGEAALYSMLRNPLRSEDKLKERGRLIQLFKENSELRESLQCIFFNLNNDFKNGFLDMIENDLTISKAKYYIYTFLGKIVPLTLILLAIFVNVKFMIVLFVLSYINININTREVKAIKTNGIFYLRKNIVAAKKIVSINNGDIDYYRDKISGILKSIKGIDRGTRLIGFINMWAGLFEPLSVLFLLEESAYYSISDKIKEEKEVLMDLYYIVGELEALISISGYKHDLMEQYVKPVFIKEITLNIVEGIHPLIENAVGNSISIKKGGIVLTGTNMAGKSTFLRMLGVNMILAQSFYFVLAKEYQAPFFNIVSSISPSDDLTKGKSFFMAEVESIHRIIKALEKDLPVFCPIDEIFRGTNPIERISMSAEILTYINRGKSISIVATHDRELSDILKENYEFYYFSETVDTGKGLSFDYKIKKGISQTRNAIKLLEYMSYPKEITDRAYKRAEIIEKLL</sequence>
<dbReference type="InterPro" id="IPR000432">
    <property type="entry name" value="DNA_mismatch_repair_MutS_C"/>
</dbReference>
<dbReference type="GO" id="GO:0005829">
    <property type="term" value="C:cytosol"/>
    <property type="evidence" value="ECO:0007669"/>
    <property type="project" value="TreeGrafter"/>
</dbReference>
<dbReference type="AlphaFoldDB" id="A0A401UJX6"/>
<name>A0A401UJX6_9CLOT</name>
<dbReference type="SUPFAM" id="SSF52540">
    <property type="entry name" value="P-loop containing nucleoside triphosphate hydrolases"/>
    <property type="match status" value="1"/>
</dbReference>
<keyword evidence="4" id="KW-0812">Transmembrane</keyword>
<keyword evidence="4" id="KW-1133">Transmembrane helix</keyword>
<dbReference type="Proteomes" id="UP000287872">
    <property type="component" value="Unassembled WGS sequence"/>
</dbReference>
<reference evidence="6 7" key="1">
    <citation type="submission" date="2018-11" db="EMBL/GenBank/DDBJ databases">
        <title>Genome sequencing and assembly of Clostridium tagluense strain A121.</title>
        <authorList>
            <person name="Murakami T."/>
            <person name="Segawa T."/>
            <person name="Shcherbakova V.A."/>
            <person name="Mori H."/>
            <person name="Yoshimura Y."/>
        </authorList>
    </citation>
    <scope>NUCLEOTIDE SEQUENCE [LARGE SCALE GENOMIC DNA]</scope>
    <source>
        <strain evidence="6 7">A121</strain>
    </source>
</reference>
<dbReference type="Gene3D" id="3.40.50.300">
    <property type="entry name" value="P-loop containing nucleotide triphosphate hydrolases"/>
    <property type="match status" value="1"/>
</dbReference>
<evidence type="ECO:0000256" key="3">
    <source>
        <dbReference type="ARBA" id="ARBA00023125"/>
    </source>
</evidence>
<dbReference type="GO" id="GO:0140664">
    <property type="term" value="F:ATP-dependent DNA damage sensor activity"/>
    <property type="evidence" value="ECO:0007669"/>
    <property type="project" value="InterPro"/>
</dbReference>
<keyword evidence="4" id="KW-0472">Membrane</keyword>
<protein>
    <submittedName>
        <fullName evidence="6">DNA mismatch repair protein MutS</fullName>
    </submittedName>
</protein>
<dbReference type="Gene3D" id="1.10.1420.10">
    <property type="match status" value="1"/>
</dbReference>
<evidence type="ECO:0000259" key="5">
    <source>
        <dbReference type="SMART" id="SM00534"/>
    </source>
</evidence>
<evidence type="ECO:0000313" key="6">
    <source>
        <dbReference type="EMBL" id="GCD09861.1"/>
    </source>
</evidence>
<dbReference type="PANTHER" id="PTHR11361">
    <property type="entry name" value="DNA MISMATCH REPAIR PROTEIN MUTS FAMILY MEMBER"/>
    <property type="match status" value="1"/>
</dbReference>
<dbReference type="EMBL" id="BHYK01000006">
    <property type="protein sequence ID" value="GCD09861.1"/>
    <property type="molecule type" value="Genomic_DNA"/>
</dbReference>
<evidence type="ECO:0000256" key="4">
    <source>
        <dbReference type="SAM" id="Phobius"/>
    </source>
</evidence>
<dbReference type="Pfam" id="PF00488">
    <property type="entry name" value="MutS_V"/>
    <property type="match status" value="1"/>
</dbReference>
<dbReference type="GO" id="GO:0005524">
    <property type="term" value="F:ATP binding"/>
    <property type="evidence" value="ECO:0007669"/>
    <property type="project" value="UniProtKB-KW"/>
</dbReference>
<dbReference type="SUPFAM" id="SSF48334">
    <property type="entry name" value="DNA repair protein MutS, domain III"/>
    <property type="match status" value="1"/>
</dbReference>
<organism evidence="6 7">
    <name type="scientific">Clostridium tagluense</name>
    <dbReference type="NCBI Taxonomy" id="360422"/>
    <lineage>
        <taxon>Bacteria</taxon>
        <taxon>Bacillati</taxon>
        <taxon>Bacillota</taxon>
        <taxon>Clostridia</taxon>
        <taxon>Eubacteriales</taxon>
        <taxon>Clostridiaceae</taxon>
        <taxon>Clostridium</taxon>
    </lineage>
</organism>
<dbReference type="SMART" id="SM00534">
    <property type="entry name" value="MUTSac"/>
    <property type="match status" value="1"/>
</dbReference>
<proteinExistence type="predicted"/>
<keyword evidence="1" id="KW-0547">Nucleotide-binding</keyword>
<evidence type="ECO:0000256" key="1">
    <source>
        <dbReference type="ARBA" id="ARBA00022741"/>
    </source>
</evidence>